<feature type="transmembrane region" description="Helical" evidence="1">
    <location>
        <begin position="32"/>
        <end position="51"/>
    </location>
</feature>
<dbReference type="PROSITE" id="PS51465">
    <property type="entry name" value="KAZAL_2"/>
    <property type="match status" value="1"/>
</dbReference>
<feature type="non-terminal residue" evidence="4">
    <location>
        <position position="1"/>
    </location>
</feature>
<organism evidence="3 4">
    <name type="scientific">Drosophila albomicans</name>
    <name type="common">Fruit fly</name>
    <dbReference type="NCBI Taxonomy" id="7291"/>
    <lineage>
        <taxon>Eukaryota</taxon>
        <taxon>Metazoa</taxon>
        <taxon>Ecdysozoa</taxon>
        <taxon>Arthropoda</taxon>
        <taxon>Hexapoda</taxon>
        <taxon>Insecta</taxon>
        <taxon>Pterygota</taxon>
        <taxon>Neoptera</taxon>
        <taxon>Endopterygota</taxon>
        <taxon>Diptera</taxon>
        <taxon>Brachycera</taxon>
        <taxon>Muscomorpha</taxon>
        <taxon>Ephydroidea</taxon>
        <taxon>Drosophilidae</taxon>
        <taxon>Drosophila</taxon>
    </lineage>
</organism>
<accession>A0A9C6WFS4</accession>
<dbReference type="InterPro" id="IPR002350">
    <property type="entry name" value="Kazal_dom"/>
</dbReference>
<feature type="domain" description="Kazal-like" evidence="2">
    <location>
        <begin position="52"/>
        <end position="105"/>
    </location>
</feature>
<proteinExistence type="predicted"/>
<dbReference type="Pfam" id="PF00050">
    <property type="entry name" value="Kazal_1"/>
    <property type="match status" value="1"/>
</dbReference>
<gene>
    <name evidence="4" type="primary">LOC127565049</name>
</gene>
<dbReference type="Gene3D" id="3.30.60.30">
    <property type="match status" value="1"/>
</dbReference>
<keyword evidence="3" id="KW-1185">Reference proteome</keyword>
<dbReference type="CDD" id="cd00104">
    <property type="entry name" value="KAZAL_FS"/>
    <property type="match status" value="1"/>
</dbReference>
<protein>
    <submittedName>
        <fullName evidence="4">Uncharacterized protein LOC127565049</fullName>
    </submittedName>
</protein>
<evidence type="ECO:0000256" key="1">
    <source>
        <dbReference type="SAM" id="Phobius"/>
    </source>
</evidence>
<reference evidence="4" key="1">
    <citation type="submission" date="2025-08" db="UniProtKB">
        <authorList>
            <consortium name="RefSeq"/>
        </authorList>
    </citation>
    <scope>IDENTIFICATION</scope>
    <source>
        <strain evidence="4">15112-1751.03</strain>
        <tissue evidence="4">Whole Adult</tissue>
    </source>
</reference>
<dbReference type="OrthoDB" id="328123at2759"/>
<sequence length="105" mass="12028">VQTQRFAQKQRRKRISEKFFSCIEIIISKDEVFEFVCFALLVLAIFLGHLGQSEASFCPCNLKEKGKVCGSNGVTYTNRCEFECTQRDYKKLGRTLNIRSMGDCA</sequence>
<keyword evidence="1" id="KW-1133">Transmembrane helix</keyword>
<evidence type="ECO:0000313" key="4">
    <source>
        <dbReference type="RefSeq" id="XP_051858012.1"/>
    </source>
</evidence>
<name>A0A9C6WFS4_DROAB</name>
<dbReference type="SUPFAM" id="SSF100895">
    <property type="entry name" value="Kazal-type serine protease inhibitors"/>
    <property type="match status" value="1"/>
</dbReference>
<dbReference type="RefSeq" id="XP_051858012.1">
    <property type="nucleotide sequence ID" value="XM_052002052.1"/>
</dbReference>
<dbReference type="GeneID" id="127565049"/>
<dbReference type="AlphaFoldDB" id="A0A9C6WFS4"/>
<dbReference type="InterPro" id="IPR036058">
    <property type="entry name" value="Kazal_dom_sf"/>
</dbReference>
<dbReference type="Proteomes" id="UP000515160">
    <property type="component" value="Chromosome 2L"/>
</dbReference>
<keyword evidence="1" id="KW-0812">Transmembrane</keyword>
<evidence type="ECO:0000313" key="3">
    <source>
        <dbReference type="Proteomes" id="UP000515160"/>
    </source>
</evidence>
<evidence type="ECO:0000259" key="2">
    <source>
        <dbReference type="PROSITE" id="PS51465"/>
    </source>
</evidence>
<keyword evidence="1" id="KW-0472">Membrane</keyword>
<dbReference type="SMART" id="SM00280">
    <property type="entry name" value="KAZAL"/>
    <property type="match status" value="1"/>
</dbReference>